<accession>A0A2K0T455</accession>
<protein>
    <recommendedName>
        <fullName evidence="6">Fatty acid hydroxylase domain-containing protein</fullName>
    </recommendedName>
</protein>
<sequence length="285" mass="32218">MLFSLLARLPLSVKVWAVQQIAFHVVGLGFEYLDNTNALRKVRARETDTRPYKRLLPKVLLNQCLVLLPCMMFCEWAGLCFTRKGYISTGRALLSLPVLAIGHDVVQYITHRYLLHQPNLKLMRMLRHSVHHSTTAAKGISACYMSAPDFFLEIVLPYLVPLALVGGGGADLRFHSLVVASGAFGGIYEHSGYDLALAFQNVPQEKGDAWYWKFLASVIADIVSTRAHHEHHSRGQVSFSDGFGSPGLCDTIFSTRWDMVPKHREEIEREWRSQSEQQTANLKYM</sequence>
<comment type="subcellular location">
    <subcellularLocation>
        <location evidence="1">Membrane</location>
    </subcellularLocation>
</comment>
<dbReference type="AlphaFoldDB" id="A0A2K0T455"/>
<keyword evidence="4" id="KW-0472">Membrane</keyword>
<keyword evidence="5" id="KW-0732">Signal</keyword>
<evidence type="ECO:0000256" key="4">
    <source>
        <dbReference type="ARBA" id="ARBA00023136"/>
    </source>
</evidence>
<dbReference type="InterPro" id="IPR050307">
    <property type="entry name" value="Sterol_Desaturase_Related"/>
</dbReference>
<dbReference type="GO" id="GO:0016020">
    <property type="term" value="C:membrane"/>
    <property type="evidence" value="ECO:0007669"/>
    <property type="project" value="UniProtKB-SubCell"/>
</dbReference>
<dbReference type="OrthoDB" id="408954at2759"/>
<evidence type="ECO:0000313" key="8">
    <source>
        <dbReference type="Proteomes" id="UP000236546"/>
    </source>
</evidence>
<dbReference type="PANTHER" id="PTHR11863">
    <property type="entry name" value="STEROL DESATURASE"/>
    <property type="match status" value="1"/>
</dbReference>
<dbReference type="Pfam" id="PF04116">
    <property type="entry name" value="FA_hydroxylase"/>
    <property type="match status" value="1"/>
</dbReference>
<dbReference type="GO" id="GO:0016491">
    <property type="term" value="F:oxidoreductase activity"/>
    <property type="evidence" value="ECO:0007669"/>
    <property type="project" value="InterPro"/>
</dbReference>
<feature type="signal peptide" evidence="5">
    <location>
        <begin position="1"/>
        <end position="17"/>
    </location>
</feature>
<dbReference type="EMBL" id="MTYH01000070">
    <property type="protein sequence ID" value="PNP40312.1"/>
    <property type="molecule type" value="Genomic_DNA"/>
</dbReference>
<evidence type="ECO:0000313" key="7">
    <source>
        <dbReference type="EMBL" id="PNP40312.1"/>
    </source>
</evidence>
<feature type="chain" id="PRO_5014471701" description="Fatty acid hydroxylase domain-containing protein" evidence="5">
    <location>
        <begin position="18"/>
        <end position="285"/>
    </location>
</feature>
<gene>
    <name evidence="7" type="ORF">TGAMA5MH_07791</name>
</gene>
<dbReference type="InterPro" id="IPR006694">
    <property type="entry name" value="Fatty_acid_hydroxylase"/>
</dbReference>
<comment type="caution">
    <text evidence="7">The sequence shown here is derived from an EMBL/GenBank/DDBJ whole genome shotgun (WGS) entry which is preliminary data.</text>
</comment>
<dbReference type="GO" id="GO:0008610">
    <property type="term" value="P:lipid biosynthetic process"/>
    <property type="evidence" value="ECO:0007669"/>
    <property type="project" value="InterPro"/>
</dbReference>
<keyword evidence="2" id="KW-0812">Transmembrane</keyword>
<evidence type="ECO:0000256" key="3">
    <source>
        <dbReference type="ARBA" id="ARBA00022989"/>
    </source>
</evidence>
<proteinExistence type="predicted"/>
<evidence type="ECO:0000256" key="1">
    <source>
        <dbReference type="ARBA" id="ARBA00004370"/>
    </source>
</evidence>
<dbReference type="Proteomes" id="UP000236546">
    <property type="component" value="Unassembled WGS sequence"/>
</dbReference>
<keyword evidence="3" id="KW-1133">Transmembrane helix</keyword>
<evidence type="ECO:0000256" key="5">
    <source>
        <dbReference type="SAM" id="SignalP"/>
    </source>
</evidence>
<evidence type="ECO:0000259" key="6">
    <source>
        <dbReference type="Pfam" id="PF04116"/>
    </source>
</evidence>
<evidence type="ECO:0000256" key="2">
    <source>
        <dbReference type="ARBA" id="ARBA00022692"/>
    </source>
</evidence>
<organism evidence="7 8">
    <name type="scientific">Trichoderma gamsii</name>
    <dbReference type="NCBI Taxonomy" id="398673"/>
    <lineage>
        <taxon>Eukaryota</taxon>
        <taxon>Fungi</taxon>
        <taxon>Dikarya</taxon>
        <taxon>Ascomycota</taxon>
        <taxon>Pezizomycotina</taxon>
        <taxon>Sordariomycetes</taxon>
        <taxon>Hypocreomycetidae</taxon>
        <taxon>Hypocreales</taxon>
        <taxon>Hypocreaceae</taxon>
        <taxon>Trichoderma</taxon>
    </lineage>
</organism>
<feature type="domain" description="Fatty acid hydroxylase" evidence="6">
    <location>
        <begin position="98"/>
        <end position="255"/>
    </location>
</feature>
<dbReference type="GO" id="GO:0005506">
    <property type="term" value="F:iron ion binding"/>
    <property type="evidence" value="ECO:0007669"/>
    <property type="project" value="InterPro"/>
</dbReference>
<reference evidence="7 8" key="1">
    <citation type="submission" date="2017-02" db="EMBL/GenBank/DDBJ databases">
        <title>Genomes of Trichoderma spp. with biocontrol activity.</title>
        <authorList>
            <person name="Gardiner D."/>
            <person name="Kazan K."/>
            <person name="Vos C."/>
            <person name="Harvey P."/>
        </authorList>
    </citation>
    <scope>NUCLEOTIDE SEQUENCE [LARGE SCALE GENOMIC DNA]</scope>
    <source>
        <strain evidence="7 8">A5MH</strain>
    </source>
</reference>
<name>A0A2K0T455_9HYPO</name>